<dbReference type="Proteomes" id="UP000499080">
    <property type="component" value="Unassembled WGS sequence"/>
</dbReference>
<accession>A0A4Y2X6Q0</accession>
<dbReference type="EMBL" id="BGPR01071725">
    <property type="protein sequence ID" value="GBO44836.1"/>
    <property type="molecule type" value="Genomic_DNA"/>
</dbReference>
<sequence length="97" mass="11447">MSIERVLIFYYWFWISGIADTILSINRDQIIRDEPPPPKGKADCGRWNVREDRILLNPSYCIGLVQPTLSRARLQLDCSEIRIGMLRMIRHWNVAKF</sequence>
<keyword evidence="2" id="KW-1185">Reference proteome</keyword>
<proteinExistence type="predicted"/>
<gene>
    <name evidence="1" type="ORF">AVEN_39978_1</name>
</gene>
<reference evidence="1 2" key="1">
    <citation type="journal article" date="2019" name="Sci. Rep.">
        <title>Orb-weaving spider Araneus ventricosus genome elucidates the spidroin gene catalogue.</title>
        <authorList>
            <person name="Kono N."/>
            <person name="Nakamura H."/>
            <person name="Ohtoshi R."/>
            <person name="Moran D.A.P."/>
            <person name="Shinohara A."/>
            <person name="Yoshida Y."/>
            <person name="Fujiwara M."/>
            <person name="Mori M."/>
            <person name="Tomita M."/>
            <person name="Arakawa K."/>
        </authorList>
    </citation>
    <scope>NUCLEOTIDE SEQUENCE [LARGE SCALE GENOMIC DNA]</scope>
</reference>
<comment type="caution">
    <text evidence="1">The sequence shown here is derived from an EMBL/GenBank/DDBJ whole genome shotgun (WGS) entry which is preliminary data.</text>
</comment>
<evidence type="ECO:0000313" key="2">
    <source>
        <dbReference type="Proteomes" id="UP000499080"/>
    </source>
</evidence>
<dbReference type="AlphaFoldDB" id="A0A4Y2X6Q0"/>
<evidence type="ECO:0000313" key="1">
    <source>
        <dbReference type="EMBL" id="GBO44836.1"/>
    </source>
</evidence>
<organism evidence="1 2">
    <name type="scientific">Araneus ventricosus</name>
    <name type="common">Orbweaver spider</name>
    <name type="synonym">Epeira ventricosa</name>
    <dbReference type="NCBI Taxonomy" id="182803"/>
    <lineage>
        <taxon>Eukaryota</taxon>
        <taxon>Metazoa</taxon>
        <taxon>Ecdysozoa</taxon>
        <taxon>Arthropoda</taxon>
        <taxon>Chelicerata</taxon>
        <taxon>Arachnida</taxon>
        <taxon>Araneae</taxon>
        <taxon>Araneomorphae</taxon>
        <taxon>Entelegynae</taxon>
        <taxon>Araneoidea</taxon>
        <taxon>Araneidae</taxon>
        <taxon>Araneus</taxon>
    </lineage>
</organism>
<name>A0A4Y2X6Q0_ARAVE</name>
<protein>
    <submittedName>
        <fullName evidence="1">Uncharacterized protein</fullName>
    </submittedName>
</protein>